<evidence type="ECO:0000313" key="1">
    <source>
        <dbReference type="EMBL" id="MEF3079177.1"/>
    </source>
</evidence>
<protein>
    <submittedName>
        <fullName evidence="1">DUF1853 family protein</fullName>
    </submittedName>
</protein>
<dbReference type="Pfam" id="PF08907">
    <property type="entry name" value="DUF1853"/>
    <property type="match status" value="1"/>
</dbReference>
<evidence type="ECO:0000313" key="2">
    <source>
        <dbReference type="Proteomes" id="UP001356704"/>
    </source>
</evidence>
<comment type="caution">
    <text evidence="1">The sequence shown here is derived from an EMBL/GenBank/DDBJ whole genome shotgun (WGS) entry which is preliminary data.</text>
</comment>
<gene>
    <name evidence="1" type="ORF">V1468_09185</name>
</gene>
<dbReference type="EMBL" id="JAZHOU010000002">
    <property type="protein sequence ID" value="MEF3079177.1"/>
    <property type="molecule type" value="Genomic_DNA"/>
</dbReference>
<accession>A0ABU7W611</accession>
<sequence length="271" mass="32531">MQKEFGFKDRFKGFQNTPLLWDFDAVKSLVQFKISSSRSMYNIERHQKKLRLGKWIEIFTAFQLQQIEGIEFIAENLQIKNNKQTIGELDLLLLKDEKPIHLEIAYKFYLYDDTQEYSNFLDYWIGPNRTDSLVLKLEKLTQKQLPLLYKPETKETLRTLGFDSPSFEQFVNFKAQLFVPYNKSLIEFNTLNKDCVQGFYFHFSEIELFVNYLFYIPKKLDWLVEPKLNVEWLNFDNTLALLQIYIDKKQSPLCWLKNGNNQLSKCFITWW</sequence>
<proteinExistence type="predicted"/>
<reference evidence="1 2" key="1">
    <citation type="submission" date="2024-02" db="EMBL/GenBank/DDBJ databases">
        <title>Winogradskyella poriferorum JCM 12885.</title>
        <authorList>
            <person name="Zhang D.-F."/>
            <person name="Fu Z.-Y."/>
        </authorList>
    </citation>
    <scope>NUCLEOTIDE SEQUENCE [LARGE SCALE GENOMIC DNA]</scope>
    <source>
        <strain evidence="1 2">JCM 12885</strain>
    </source>
</reference>
<dbReference type="RefSeq" id="WP_331809941.1">
    <property type="nucleotide sequence ID" value="NZ_JAZHOU010000002.1"/>
</dbReference>
<organism evidence="1 2">
    <name type="scientific">Winogradskyella poriferorum</name>
    <dbReference type="NCBI Taxonomy" id="307627"/>
    <lineage>
        <taxon>Bacteria</taxon>
        <taxon>Pseudomonadati</taxon>
        <taxon>Bacteroidota</taxon>
        <taxon>Flavobacteriia</taxon>
        <taxon>Flavobacteriales</taxon>
        <taxon>Flavobacteriaceae</taxon>
        <taxon>Winogradskyella</taxon>
    </lineage>
</organism>
<name>A0ABU7W611_9FLAO</name>
<dbReference type="InterPro" id="IPR015003">
    <property type="entry name" value="DUF1853"/>
</dbReference>
<keyword evidence="2" id="KW-1185">Reference proteome</keyword>
<dbReference type="Proteomes" id="UP001356704">
    <property type="component" value="Unassembled WGS sequence"/>
</dbReference>